<evidence type="ECO:0000256" key="4">
    <source>
        <dbReference type="ARBA" id="ARBA00022793"/>
    </source>
</evidence>
<dbReference type="CDD" id="cd00331">
    <property type="entry name" value="IGPS"/>
    <property type="match status" value="1"/>
</dbReference>
<name>A0A5B9R0A8_9BACT</name>
<sequence length="264" mass="28856">MSNVLDKIVAQTWLTIERSRAATPLEQVQRQAAQAADPLDFYDALDAGDSVQLIAEVKKASPSAGLIREDFQPRGIAEQYAAAGAACISVLTDEPFFQGQLQYLREIRAAVSVPLLRKDFIVDPYQVYEARAAGADAILLIAECLTAERLIALHQLARQLGMATLIELYEPENLPHVLATDCRIIGVNNRDLRTFQTDLQHTVRMREAIPRDRLLVGESGIRSREDVLALGAAGVKAILVGESLMRQADLSAAVKQLTGCPAVR</sequence>
<dbReference type="InterPro" id="IPR045186">
    <property type="entry name" value="Indole-3-glycerol_P_synth"/>
</dbReference>
<gene>
    <name evidence="8 10" type="primary">trpC</name>
    <name evidence="10" type="ORF">UC8_17110</name>
</gene>
<dbReference type="GO" id="GO:0004425">
    <property type="term" value="F:indole-3-glycerol-phosphate synthase activity"/>
    <property type="evidence" value="ECO:0007669"/>
    <property type="project" value="UniProtKB-UniRule"/>
</dbReference>
<evidence type="ECO:0000256" key="5">
    <source>
        <dbReference type="ARBA" id="ARBA00022822"/>
    </source>
</evidence>
<keyword evidence="6 8" id="KW-0057">Aromatic amino acid biosynthesis</keyword>
<evidence type="ECO:0000256" key="1">
    <source>
        <dbReference type="ARBA" id="ARBA00001633"/>
    </source>
</evidence>
<evidence type="ECO:0000256" key="7">
    <source>
        <dbReference type="ARBA" id="ARBA00023239"/>
    </source>
</evidence>
<dbReference type="Gene3D" id="3.20.20.70">
    <property type="entry name" value="Aldolase class I"/>
    <property type="match status" value="1"/>
</dbReference>
<dbReference type="AlphaFoldDB" id="A0A5B9R0A8"/>
<dbReference type="GO" id="GO:0000162">
    <property type="term" value="P:L-tryptophan biosynthetic process"/>
    <property type="evidence" value="ECO:0007669"/>
    <property type="project" value="UniProtKB-UniRule"/>
</dbReference>
<evidence type="ECO:0000259" key="9">
    <source>
        <dbReference type="Pfam" id="PF00218"/>
    </source>
</evidence>
<evidence type="ECO:0000313" key="11">
    <source>
        <dbReference type="Proteomes" id="UP000325286"/>
    </source>
</evidence>
<dbReference type="HAMAP" id="MF_00134_B">
    <property type="entry name" value="IGPS_B"/>
    <property type="match status" value="1"/>
</dbReference>
<keyword evidence="7 8" id="KW-0456">Lyase</keyword>
<dbReference type="OrthoDB" id="9804217at2"/>
<evidence type="ECO:0000256" key="6">
    <source>
        <dbReference type="ARBA" id="ARBA00023141"/>
    </source>
</evidence>
<dbReference type="PANTHER" id="PTHR22854:SF2">
    <property type="entry name" value="INDOLE-3-GLYCEROL-PHOSPHATE SYNTHASE"/>
    <property type="match status" value="1"/>
</dbReference>
<evidence type="ECO:0000256" key="3">
    <source>
        <dbReference type="ARBA" id="ARBA00022605"/>
    </source>
</evidence>
<organism evidence="10 11">
    <name type="scientific">Roseimaritima ulvae</name>
    <dbReference type="NCBI Taxonomy" id="980254"/>
    <lineage>
        <taxon>Bacteria</taxon>
        <taxon>Pseudomonadati</taxon>
        <taxon>Planctomycetota</taxon>
        <taxon>Planctomycetia</taxon>
        <taxon>Pirellulales</taxon>
        <taxon>Pirellulaceae</taxon>
        <taxon>Roseimaritima</taxon>
    </lineage>
</organism>
<dbReference type="InterPro" id="IPR001468">
    <property type="entry name" value="Indole-3-GlycerolPSynthase_CS"/>
</dbReference>
<dbReference type="GO" id="GO:0004640">
    <property type="term" value="F:phosphoribosylanthranilate isomerase activity"/>
    <property type="evidence" value="ECO:0007669"/>
    <property type="project" value="TreeGrafter"/>
</dbReference>
<comment type="similarity">
    <text evidence="8">Belongs to the TrpC family.</text>
</comment>
<reference evidence="10 11" key="1">
    <citation type="submission" date="2019-08" db="EMBL/GenBank/DDBJ databases">
        <title>Deep-cultivation of Planctomycetes and their phenomic and genomic characterization uncovers novel biology.</title>
        <authorList>
            <person name="Wiegand S."/>
            <person name="Jogler M."/>
            <person name="Boedeker C."/>
            <person name="Pinto D."/>
            <person name="Vollmers J."/>
            <person name="Rivas-Marin E."/>
            <person name="Kohn T."/>
            <person name="Peeters S.H."/>
            <person name="Heuer A."/>
            <person name="Rast P."/>
            <person name="Oberbeckmann S."/>
            <person name="Bunk B."/>
            <person name="Jeske O."/>
            <person name="Meyerdierks A."/>
            <person name="Storesund J.E."/>
            <person name="Kallscheuer N."/>
            <person name="Luecker S."/>
            <person name="Lage O.M."/>
            <person name="Pohl T."/>
            <person name="Merkel B.J."/>
            <person name="Hornburger P."/>
            <person name="Mueller R.-W."/>
            <person name="Bruemmer F."/>
            <person name="Labrenz M."/>
            <person name="Spormann A.M."/>
            <person name="Op den Camp H."/>
            <person name="Overmann J."/>
            <person name="Amann R."/>
            <person name="Jetten M.S.M."/>
            <person name="Mascher T."/>
            <person name="Medema M.H."/>
            <person name="Devos D.P."/>
            <person name="Kaster A.-K."/>
            <person name="Ovreas L."/>
            <person name="Rohde M."/>
            <person name="Galperin M.Y."/>
            <person name="Jogler C."/>
        </authorList>
    </citation>
    <scope>NUCLEOTIDE SEQUENCE [LARGE SCALE GENOMIC DNA]</scope>
    <source>
        <strain evidence="10 11">UC8</strain>
    </source>
</reference>
<evidence type="ECO:0000313" key="10">
    <source>
        <dbReference type="EMBL" id="QEG39713.1"/>
    </source>
</evidence>
<keyword evidence="5 8" id="KW-0822">Tryptophan biosynthesis</keyword>
<protein>
    <recommendedName>
        <fullName evidence="8">Indole-3-glycerol phosphate synthase</fullName>
        <shortName evidence="8">IGPS</shortName>
        <ecNumber evidence="8">4.1.1.48</ecNumber>
    </recommendedName>
</protein>
<dbReference type="InterPro" id="IPR013785">
    <property type="entry name" value="Aldolase_TIM"/>
</dbReference>
<dbReference type="Pfam" id="PF00218">
    <property type="entry name" value="IGPS"/>
    <property type="match status" value="1"/>
</dbReference>
<dbReference type="InterPro" id="IPR011060">
    <property type="entry name" value="RibuloseP-bd_barrel"/>
</dbReference>
<comment type="catalytic activity">
    <reaction evidence="1 8">
        <text>1-(2-carboxyphenylamino)-1-deoxy-D-ribulose 5-phosphate + H(+) = (1S,2R)-1-C-(indol-3-yl)glycerol 3-phosphate + CO2 + H2O</text>
        <dbReference type="Rhea" id="RHEA:23476"/>
        <dbReference type="ChEBI" id="CHEBI:15377"/>
        <dbReference type="ChEBI" id="CHEBI:15378"/>
        <dbReference type="ChEBI" id="CHEBI:16526"/>
        <dbReference type="ChEBI" id="CHEBI:58613"/>
        <dbReference type="ChEBI" id="CHEBI:58866"/>
        <dbReference type="EC" id="4.1.1.48"/>
    </reaction>
</comment>
<dbReference type="InterPro" id="IPR013798">
    <property type="entry name" value="Indole-3-glycerol_P_synth_dom"/>
</dbReference>
<dbReference type="NCBIfam" id="NF001377">
    <property type="entry name" value="PRK00278.2-4"/>
    <property type="match status" value="1"/>
</dbReference>
<keyword evidence="4 8" id="KW-0210">Decarboxylase</keyword>
<evidence type="ECO:0000256" key="2">
    <source>
        <dbReference type="ARBA" id="ARBA00004696"/>
    </source>
</evidence>
<dbReference type="Proteomes" id="UP000325286">
    <property type="component" value="Chromosome"/>
</dbReference>
<accession>A0A5B9R0A8</accession>
<feature type="domain" description="Indole-3-glycerol phosphate synthase" evidence="9">
    <location>
        <begin position="5"/>
        <end position="257"/>
    </location>
</feature>
<comment type="pathway">
    <text evidence="2 8">Amino-acid biosynthesis; L-tryptophan biosynthesis; L-tryptophan from chorismate: step 4/5.</text>
</comment>
<dbReference type="KEGG" id="rul:UC8_17110"/>
<keyword evidence="3 8" id="KW-0028">Amino-acid biosynthesis</keyword>
<keyword evidence="11" id="KW-1185">Reference proteome</keyword>
<dbReference type="EMBL" id="CP042914">
    <property type="protein sequence ID" value="QEG39713.1"/>
    <property type="molecule type" value="Genomic_DNA"/>
</dbReference>
<dbReference type="PANTHER" id="PTHR22854">
    <property type="entry name" value="TRYPTOPHAN BIOSYNTHESIS PROTEIN"/>
    <property type="match status" value="1"/>
</dbReference>
<proteinExistence type="inferred from homology"/>
<dbReference type="UniPathway" id="UPA00035">
    <property type="reaction ID" value="UER00043"/>
</dbReference>
<dbReference type="RefSeq" id="WP_068142072.1">
    <property type="nucleotide sequence ID" value="NZ_CP042914.1"/>
</dbReference>
<dbReference type="EC" id="4.1.1.48" evidence="8"/>
<dbReference type="SUPFAM" id="SSF51366">
    <property type="entry name" value="Ribulose-phoshate binding barrel"/>
    <property type="match status" value="1"/>
</dbReference>
<dbReference type="FunFam" id="3.20.20.70:FF:000024">
    <property type="entry name" value="Indole-3-glycerol phosphate synthase"/>
    <property type="match status" value="1"/>
</dbReference>
<dbReference type="PROSITE" id="PS00614">
    <property type="entry name" value="IGPS"/>
    <property type="match status" value="1"/>
</dbReference>
<evidence type="ECO:0000256" key="8">
    <source>
        <dbReference type="HAMAP-Rule" id="MF_00134"/>
    </source>
</evidence>